<evidence type="ECO:0000313" key="4">
    <source>
        <dbReference type="EMBL" id="KAJ6247991.1"/>
    </source>
</evidence>
<sequence length="126" mass="14522">MNYGGVLFCLSLLIGTIFIGLRLDNTIDWDWSTVFIPFWVFDALFGYFILSASLRLAFEGQRLPKSVYLLVVNFMYLIPYFVFRLMLARKLDNLNSVTYTKAFGPLFFIGIFSIIVAIITPTTDDY</sequence>
<dbReference type="PANTHER" id="PTHR13568:SF9">
    <property type="entry name" value="TRANSMEMBRANE PROTEIN 203"/>
    <property type="match status" value="1"/>
</dbReference>
<evidence type="ECO:0000313" key="7">
    <source>
        <dbReference type="Proteomes" id="UP001150062"/>
    </source>
</evidence>
<dbReference type="EMBL" id="JANTQA010000032">
    <property type="protein sequence ID" value="KAJ3440069.1"/>
    <property type="molecule type" value="Genomic_DNA"/>
</dbReference>
<keyword evidence="1" id="KW-0812">Transmembrane</keyword>
<gene>
    <name evidence="2" type="ORF">M0812_16117</name>
    <name evidence="3" type="ORF">M0812_16144</name>
    <name evidence="4" type="ORF">M0813_18089</name>
    <name evidence="5" type="ORF">M0813_18112</name>
</gene>
<dbReference type="PANTHER" id="PTHR13568">
    <property type="entry name" value="FAM11A, B PROTEIN"/>
    <property type="match status" value="1"/>
</dbReference>
<protein>
    <submittedName>
        <fullName evidence="3 4">Fam11a</fullName>
    </submittedName>
</protein>
<keyword evidence="1" id="KW-1133">Transmembrane helix</keyword>
<evidence type="ECO:0000313" key="6">
    <source>
        <dbReference type="Proteomes" id="UP001146793"/>
    </source>
</evidence>
<dbReference type="AlphaFoldDB" id="A0AAV7ZGS6"/>
<dbReference type="EMBL" id="JAOAOG010000119">
    <property type="protein sequence ID" value="KAJ6248014.1"/>
    <property type="molecule type" value="Genomic_DNA"/>
</dbReference>
<comment type="caution">
    <text evidence="3">The sequence shown here is derived from an EMBL/GenBank/DDBJ whole genome shotgun (WGS) entry which is preliminary data.</text>
</comment>
<evidence type="ECO:0000313" key="3">
    <source>
        <dbReference type="EMBL" id="KAJ3440096.1"/>
    </source>
</evidence>
<evidence type="ECO:0000256" key="1">
    <source>
        <dbReference type="SAM" id="Phobius"/>
    </source>
</evidence>
<evidence type="ECO:0000313" key="5">
    <source>
        <dbReference type="EMBL" id="KAJ6248014.1"/>
    </source>
</evidence>
<reference evidence="3" key="2">
    <citation type="submission" date="2022-08" db="EMBL/GenBank/DDBJ databases">
        <title>Novel sulphate-reducing endosymbionts in the free-living metamonad Anaeramoeba.</title>
        <authorList>
            <person name="Jerlstrom-Hultqvist J."/>
            <person name="Cepicka I."/>
            <person name="Gallot-Lavallee L."/>
            <person name="Salas-Leiva D."/>
            <person name="Curtis B.A."/>
            <person name="Zahonova K."/>
            <person name="Pipaliya S."/>
            <person name="Dacks J."/>
            <person name="Roger A.J."/>
        </authorList>
    </citation>
    <scope>NUCLEOTIDE SEQUENCE</scope>
    <source>
        <strain evidence="3">Busselton2</strain>
    </source>
</reference>
<feature type="transmembrane region" description="Helical" evidence="1">
    <location>
        <begin position="67"/>
        <end position="87"/>
    </location>
</feature>
<feature type="transmembrane region" description="Helical" evidence="1">
    <location>
        <begin position="102"/>
        <end position="120"/>
    </location>
</feature>
<proteinExistence type="predicted"/>
<reference evidence="4" key="1">
    <citation type="submission" date="2022-08" db="EMBL/GenBank/DDBJ databases">
        <title>Novel sulfate-reducing endosymbionts in the free-living metamonad Anaeramoeba.</title>
        <authorList>
            <person name="Jerlstrom-Hultqvist J."/>
            <person name="Cepicka I."/>
            <person name="Gallot-Lavallee L."/>
            <person name="Salas-Leiva D."/>
            <person name="Curtis B.A."/>
            <person name="Zahonova K."/>
            <person name="Pipaliya S."/>
            <person name="Dacks J."/>
            <person name="Roger A.J."/>
        </authorList>
    </citation>
    <scope>NUCLEOTIDE SEQUENCE</scope>
    <source>
        <strain evidence="4">Schooner1</strain>
    </source>
</reference>
<name>A0AAV7ZGS6_9EUKA</name>
<keyword evidence="7" id="KW-1185">Reference proteome</keyword>
<dbReference type="EMBL" id="JAOAOG010000119">
    <property type="protein sequence ID" value="KAJ6247991.1"/>
    <property type="molecule type" value="Genomic_DNA"/>
</dbReference>
<keyword evidence="1" id="KW-0472">Membrane</keyword>
<dbReference type="EMBL" id="JANTQA010000032">
    <property type="protein sequence ID" value="KAJ3440096.1"/>
    <property type="molecule type" value="Genomic_DNA"/>
</dbReference>
<dbReference type="InterPro" id="IPR019396">
    <property type="entry name" value="TM_Fragile-X-F-assoc"/>
</dbReference>
<organism evidence="3 6">
    <name type="scientific">Anaeramoeba flamelloides</name>
    <dbReference type="NCBI Taxonomy" id="1746091"/>
    <lineage>
        <taxon>Eukaryota</taxon>
        <taxon>Metamonada</taxon>
        <taxon>Anaeramoebidae</taxon>
        <taxon>Anaeramoeba</taxon>
    </lineage>
</organism>
<dbReference type="Pfam" id="PF10269">
    <property type="entry name" value="Tmemb_185A"/>
    <property type="match status" value="1"/>
</dbReference>
<accession>A0AAV7ZGS6</accession>
<feature type="transmembrane region" description="Helical" evidence="1">
    <location>
        <begin position="36"/>
        <end position="58"/>
    </location>
</feature>
<dbReference type="Proteomes" id="UP001146793">
    <property type="component" value="Unassembled WGS sequence"/>
</dbReference>
<evidence type="ECO:0000313" key="2">
    <source>
        <dbReference type="EMBL" id="KAJ3440069.1"/>
    </source>
</evidence>
<dbReference type="Proteomes" id="UP001150062">
    <property type="component" value="Unassembled WGS sequence"/>
</dbReference>